<evidence type="ECO:0000256" key="2">
    <source>
        <dbReference type="ARBA" id="ARBA00023002"/>
    </source>
</evidence>
<dbReference type="PROSITE" id="PS00498">
    <property type="entry name" value="TYROSINASE_2"/>
    <property type="match status" value="1"/>
</dbReference>
<dbReference type="Proteomes" id="UP000799770">
    <property type="component" value="Unassembled WGS sequence"/>
</dbReference>
<gene>
    <name evidence="5" type="ORF">BDV96DRAFT_612056</name>
</gene>
<dbReference type="OrthoDB" id="6132182at2759"/>
<dbReference type="SUPFAM" id="SSF48056">
    <property type="entry name" value="Di-copper centre-containing domain"/>
    <property type="match status" value="1"/>
</dbReference>
<name>A0A6A5Z917_9PLEO</name>
<evidence type="ECO:0000313" key="6">
    <source>
        <dbReference type="Proteomes" id="UP000799770"/>
    </source>
</evidence>
<dbReference type="Pfam" id="PF00264">
    <property type="entry name" value="Tyrosinase"/>
    <property type="match status" value="1"/>
</dbReference>
<evidence type="ECO:0000256" key="3">
    <source>
        <dbReference type="SAM" id="SignalP"/>
    </source>
</evidence>
<dbReference type="EMBL" id="ML977321">
    <property type="protein sequence ID" value="KAF2116009.1"/>
    <property type="molecule type" value="Genomic_DNA"/>
</dbReference>
<keyword evidence="2" id="KW-0560">Oxidoreductase</keyword>
<keyword evidence="6" id="KW-1185">Reference proteome</keyword>
<dbReference type="InterPro" id="IPR002227">
    <property type="entry name" value="Tyrosinase_Cu-bd"/>
</dbReference>
<evidence type="ECO:0000313" key="5">
    <source>
        <dbReference type="EMBL" id="KAF2116009.1"/>
    </source>
</evidence>
<evidence type="ECO:0000259" key="4">
    <source>
        <dbReference type="PROSITE" id="PS00498"/>
    </source>
</evidence>
<reference evidence="5" key="1">
    <citation type="journal article" date="2020" name="Stud. Mycol.">
        <title>101 Dothideomycetes genomes: a test case for predicting lifestyles and emergence of pathogens.</title>
        <authorList>
            <person name="Haridas S."/>
            <person name="Albert R."/>
            <person name="Binder M."/>
            <person name="Bloem J."/>
            <person name="Labutti K."/>
            <person name="Salamov A."/>
            <person name="Andreopoulos B."/>
            <person name="Baker S."/>
            <person name="Barry K."/>
            <person name="Bills G."/>
            <person name="Bluhm B."/>
            <person name="Cannon C."/>
            <person name="Castanera R."/>
            <person name="Culley D."/>
            <person name="Daum C."/>
            <person name="Ezra D."/>
            <person name="Gonzalez J."/>
            <person name="Henrissat B."/>
            <person name="Kuo A."/>
            <person name="Liang C."/>
            <person name="Lipzen A."/>
            <person name="Lutzoni F."/>
            <person name="Magnuson J."/>
            <person name="Mondo S."/>
            <person name="Nolan M."/>
            <person name="Ohm R."/>
            <person name="Pangilinan J."/>
            <person name="Park H.-J."/>
            <person name="Ramirez L."/>
            <person name="Alfaro M."/>
            <person name="Sun H."/>
            <person name="Tritt A."/>
            <person name="Yoshinaga Y."/>
            <person name="Zwiers L.-H."/>
            <person name="Turgeon B."/>
            <person name="Goodwin S."/>
            <person name="Spatafora J."/>
            <person name="Crous P."/>
            <person name="Grigoriev I."/>
        </authorList>
    </citation>
    <scope>NUCLEOTIDE SEQUENCE</scope>
    <source>
        <strain evidence="5">CBS 627.86</strain>
    </source>
</reference>
<dbReference type="PANTHER" id="PTHR11474:SF125">
    <property type="entry name" value="N-ACETYL-6-HYDROXYTRYPTOPHAN OXIDASE IVOB-RELATED"/>
    <property type="match status" value="1"/>
</dbReference>
<dbReference type="GO" id="GO:0016491">
    <property type="term" value="F:oxidoreductase activity"/>
    <property type="evidence" value="ECO:0007669"/>
    <property type="project" value="UniProtKB-KW"/>
</dbReference>
<protein>
    <recommendedName>
        <fullName evidence="4">Tyrosinase copper-binding domain-containing protein</fullName>
    </recommendedName>
</protein>
<keyword evidence="3" id="KW-0732">Signal</keyword>
<dbReference type="PRINTS" id="PR00092">
    <property type="entry name" value="TYROSINASE"/>
</dbReference>
<dbReference type="PANTHER" id="PTHR11474">
    <property type="entry name" value="TYROSINASE FAMILY MEMBER"/>
    <property type="match status" value="1"/>
</dbReference>
<feature type="signal peptide" evidence="3">
    <location>
        <begin position="1"/>
        <end position="19"/>
    </location>
</feature>
<dbReference type="InterPro" id="IPR008922">
    <property type="entry name" value="Di-copper_centre_dom_sf"/>
</dbReference>
<dbReference type="AlphaFoldDB" id="A0A6A5Z917"/>
<dbReference type="GO" id="GO:0046872">
    <property type="term" value="F:metal ion binding"/>
    <property type="evidence" value="ECO:0007669"/>
    <property type="project" value="UniProtKB-KW"/>
</dbReference>
<feature type="chain" id="PRO_5025642181" description="Tyrosinase copper-binding domain-containing protein" evidence="3">
    <location>
        <begin position="20"/>
        <end position="394"/>
    </location>
</feature>
<keyword evidence="1" id="KW-0479">Metal-binding</keyword>
<accession>A0A6A5Z917</accession>
<proteinExistence type="predicted"/>
<evidence type="ECO:0000256" key="1">
    <source>
        <dbReference type="ARBA" id="ARBA00022723"/>
    </source>
</evidence>
<sequence length="394" mass="43948">MVTVTLAILLSAVVGAVSAAPVEEKKAFSFNRRTDGFPYPLDEVDKLEEDLIPKFQAYLAKKNSSSHGCTLENAVRRQEWHDLTIPQREEYIRAVLCLQSKPAKADKTQYPGLNSRYDDFVLTHETQAFHLHSTPHLFPAHRLYIWAYEKALREECGYTGYQPYWNWGRTAADPVNSPLFNGNASSMGGQGAPSNYSGVMAMGFQKPYDVIPPGGGGGCMMSGPFANMTISLGPIGGVLPDVPKNPRTDGFAANKRCIRRDVNKNAAAVTFANYTYSLIKNSPTIDKFQQDMLGIPEKNDWGVHMAGHYTIGGDPGGDFYSSPGDPVFWFHHGMVDRIWWIWQMQDPENRMNVLPETPPKDDFVDLNWTVGRENTWDLNDSIGGAGGKFCYIYV</sequence>
<dbReference type="Gene3D" id="1.10.1280.10">
    <property type="entry name" value="Di-copper center containing domain from catechol oxidase"/>
    <property type="match status" value="1"/>
</dbReference>
<feature type="domain" description="Tyrosinase copper-binding" evidence="4">
    <location>
        <begin position="325"/>
        <end position="336"/>
    </location>
</feature>
<dbReference type="InterPro" id="IPR050316">
    <property type="entry name" value="Tyrosinase/Hemocyanin"/>
</dbReference>
<organism evidence="5 6">
    <name type="scientific">Lophiotrema nucula</name>
    <dbReference type="NCBI Taxonomy" id="690887"/>
    <lineage>
        <taxon>Eukaryota</taxon>
        <taxon>Fungi</taxon>
        <taxon>Dikarya</taxon>
        <taxon>Ascomycota</taxon>
        <taxon>Pezizomycotina</taxon>
        <taxon>Dothideomycetes</taxon>
        <taxon>Pleosporomycetidae</taxon>
        <taxon>Pleosporales</taxon>
        <taxon>Lophiotremataceae</taxon>
        <taxon>Lophiotrema</taxon>
    </lineage>
</organism>